<keyword evidence="3" id="KW-1185">Reference proteome</keyword>
<dbReference type="EMBL" id="MLYV02001008">
    <property type="protein sequence ID" value="PSR74249.1"/>
    <property type="molecule type" value="Genomic_DNA"/>
</dbReference>
<feature type="region of interest" description="Disordered" evidence="1">
    <location>
        <begin position="305"/>
        <end position="344"/>
    </location>
</feature>
<dbReference type="InterPro" id="IPR027443">
    <property type="entry name" value="IPNS-like_sf"/>
</dbReference>
<dbReference type="SUPFAM" id="SSF51197">
    <property type="entry name" value="Clavaminate synthase-like"/>
    <property type="match status" value="1"/>
</dbReference>
<dbReference type="AlphaFoldDB" id="A0A2R6NP56"/>
<evidence type="ECO:0000313" key="3">
    <source>
        <dbReference type="Proteomes" id="UP000186601"/>
    </source>
</evidence>
<organism evidence="2 3">
    <name type="scientific">Hermanssonia centrifuga</name>
    <dbReference type="NCBI Taxonomy" id="98765"/>
    <lineage>
        <taxon>Eukaryota</taxon>
        <taxon>Fungi</taxon>
        <taxon>Dikarya</taxon>
        <taxon>Basidiomycota</taxon>
        <taxon>Agaricomycotina</taxon>
        <taxon>Agaricomycetes</taxon>
        <taxon>Polyporales</taxon>
        <taxon>Meruliaceae</taxon>
        <taxon>Hermanssonia</taxon>
    </lineage>
</organism>
<dbReference type="PANTHER" id="PTHR30613">
    <property type="entry name" value="UNCHARACTERIZED PROTEIN YBIU-RELATED"/>
    <property type="match status" value="1"/>
</dbReference>
<reference evidence="2 3" key="1">
    <citation type="submission" date="2018-02" db="EMBL/GenBank/DDBJ databases">
        <title>Genome sequence of the basidiomycete white-rot fungus Phlebia centrifuga.</title>
        <authorList>
            <person name="Granchi Z."/>
            <person name="Peng M."/>
            <person name="de Vries R.P."/>
            <person name="Hilden K."/>
            <person name="Makela M.R."/>
            <person name="Grigoriev I."/>
            <person name="Riley R."/>
        </authorList>
    </citation>
    <scope>NUCLEOTIDE SEQUENCE [LARGE SCALE GENOMIC DNA]</scope>
    <source>
        <strain evidence="2 3">FBCC195</strain>
    </source>
</reference>
<feature type="compositionally biased region" description="Polar residues" evidence="1">
    <location>
        <begin position="312"/>
        <end position="321"/>
    </location>
</feature>
<dbReference type="Pfam" id="PF07350">
    <property type="entry name" value="Gig2-like"/>
    <property type="match status" value="2"/>
</dbReference>
<evidence type="ECO:0000256" key="1">
    <source>
        <dbReference type="SAM" id="MobiDB-lite"/>
    </source>
</evidence>
<dbReference type="OrthoDB" id="8249012at2759"/>
<dbReference type="Proteomes" id="UP000186601">
    <property type="component" value="Unassembled WGS sequence"/>
</dbReference>
<dbReference type="InterPro" id="IPR010856">
    <property type="entry name" value="Gig2-like"/>
</dbReference>
<gene>
    <name evidence="2" type="ORF">PHLCEN_2v9993</name>
</gene>
<dbReference type="Gene3D" id="2.60.120.330">
    <property type="entry name" value="B-lactam Antibiotic, Isopenicillin N Synthase, Chain"/>
    <property type="match status" value="2"/>
</dbReference>
<protein>
    <submittedName>
        <fullName evidence="2">Uncharacterized protein</fullName>
    </submittedName>
</protein>
<comment type="caution">
    <text evidence="2">The sequence shown here is derived from an EMBL/GenBank/DDBJ whole genome shotgun (WGS) entry which is preliminary data.</text>
</comment>
<evidence type="ECO:0000313" key="2">
    <source>
        <dbReference type="EMBL" id="PSR74249.1"/>
    </source>
</evidence>
<name>A0A2R6NP56_9APHY</name>
<proteinExistence type="predicted"/>
<dbReference type="PANTHER" id="PTHR30613:SF1">
    <property type="entry name" value="DUF1479 DOMAIN PROTEIN (AFU_ORTHOLOGUE AFUA_5G09280)"/>
    <property type="match status" value="1"/>
</dbReference>
<sequence length="344" mass="38484">MAHLQLGPCPPRLASLKEQIATLYPDFEEHVTRAWDDLLGELKTTTEDIARLGPDIVPQVEFNDLQKLSQTEIAAIRKRGCVVVRNVVDDSEALYWKSDLREHVKANPDVPGNWTKSQVRARSHPNVLAATAWMNNMYHTKSDTKIKDVDLSAPLSYADRFRMRSPGTQWVVHPPHVDGGAIERWEDETYRNCFTDILNGNWRKHDPYDAVRRIDARKTMEGKENQVYGFDSADPSAMAVDIFFSTGYSISNLSRLALIEDVIHAVEVEHTGEGDSSVMYIPAVPYTPHNNAYIMKQKESFLQGTPPADYPQTGSETNFTGTGKPEDIGSSVGRTAMGFTSEAA</sequence>
<accession>A0A2R6NP56</accession>
<dbReference type="STRING" id="98765.A0A2R6NP56"/>